<proteinExistence type="inferred from homology"/>
<organism evidence="10 11">
    <name type="scientific">Gordonia phthalatica</name>
    <dbReference type="NCBI Taxonomy" id="1136941"/>
    <lineage>
        <taxon>Bacteria</taxon>
        <taxon>Bacillati</taxon>
        <taxon>Actinomycetota</taxon>
        <taxon>Actinomycetes</taxon>
        <taxon>Mycobacteriales</taxon>
        <taxon>Gordoniaceae</taxon>
        <taxon>Gordonia</taxon>
    </lineage>
</organism>
<evidence type="ECO:0000313" key="11">
    <source>
        <dbReference type="Proteomes" id="UP000063789"/>
    </source>
</evidence>
<dbReference type="NCBIfam" id="NF003611">
    <property type="entry name" value="PRK05257.3-2"/>
    <property type="match status" value="1"/>
</dbReference>
<dbReference type="GO" id="GO:0008924">
    <property type="term" value="F:L-malate dehydrogenase (quinone) activity"/>
    <property type="evidence" value="ECO:0007669"/>
    <property type="project" value="UniProtKB-UniRule"/>
</dbReference>
<evidence type="ECO:0000256" key="5">
    <source>
        <dbReference type="ARBA" id="ARBA00022630"/>
    </source>
</evidence>
<dbReference type="HAMAP" id="MF_00212">
    <property type="entry name" value="MQO"/>
    <property type="match status" value="1"/>
</dbReference>
<dbReference type="Gene3D" id="3.50.50.60">
    <property type="entry name" value="FAD/NAD(P)-binding domain"/>
    <property type="match status" value="1"/>
</dbReference>
<keyword evidence="6 8" id="KW-0274">FAD</keyword>
<dbReference type="PATRIC" id="fig|1136941.3.peg.2299"/>
<keyword evidence="7 8" id="KW-0560">Oxidoreductase</keyword>
<dbReference type="Proteomes" id="UP000063789">
    <property type="component" value="Chromosome"/>
</dbReference>
<protein>
    <recommendedName>
        <fullName evidence="8">Probable malate:quinone oxidoreductase</fullName>
        <ecNumber evidence="8">1.1.5.4</ecNumber>
    </recommendedName>
    <alternativeName>
        <fullName evidence="8">MQO</fullName>
    </alternativeName>
    <alternativeName>
        <fullName evidence="8">Malate dehydrogenase [quinone]</fullName>
    </alternativeName>
</protein>
<name>A0A0N9MUC8_9ACTN</name>
<evidence type="ECO:0000256" key="8">
    <source>
        <dbReference type="HAMAP-Rule" id="MF_00212"/>
    </source>
</evidence>
<dbReference type="InterPro" id="IPR006231">
    <property type="entry name" value="MQO"/>
</dbReference>
<evidence type="ECO:0000313" key="10">
    <source>
        <dbReference type="EMBL" id="ALG86803.1"/>
    </source>
</evidence>
<comment type="cofactor">
    <cofactor evidence="2 8">
        <name>FAD</name>
        <dbReference type="ChEBI" id="CHEBI:57692"/>
    </cofactor>
</comment>
<accession>A0A0N9MUC8</accession>
<dbReference type="InterPro" id="IPR036188">
    <property type="entry name" value="FAD/NAD-bd_sf"/>
</dbReference>
<keyword evidence="9" id="KW-1133">Transmembrane helix</keyword>
<keyword evidence="5 8" id="KW-0285">Flavoprotein</keyword>
<dbReference type="UniPathway" id="UPA00223">
    <property type="reaction ID" value="UER01008"/>
</dbReference>
<evidence type="ECO:0000256" key="1">
    <source>
        <dbReference type="ARBA" id="ARBA00001139"/>
    </source>
</evidence>
<evidence type="ECO:0000256" key="4">
    <source>
        <dbReference type="ARBA" id="ARBA00022532"/>
    </source>
</evidence>
<dbReference type="PANTHER" id="PTHR43104">
    <property type="entry name" value="L-2-HYDROXYGLUTARATE DEHYDROGENASE, MITOCHONDRIAL"/>
    <property type="match status" value="1"/>
</dbReference>
<reference evidence="11" key="1">
    <citation type="submission" date="2015-06" db="EMBL/GenBank/DDBJ databases">
        <title>Complete genome sequence and metabolic analysis of phthalate degradation pathway in Gordonia sp. QH-11.</title>
        <authorList>
            <person name="Jin D."/>
            <person name="Kong X."/>
            <person name="Bai Z."/>
        </authorList>
    </citation>
    <scope>NUCLEOTIDE SEQUENCE [LARGE SCALE GENOMIC DNA]</scope>
    <source>
        <strain evidence="11">QH-11</strain>
    </source>
</reference>
<dbReference type="NCBIfam" id="NF003606">
    <property type="entry name" value="PRK05257.2-1"/>
    <property type="match status" value="1"/>
</dbReference>
<sequence>MTIMRIRHDNRSGSTRSHDLGSVDVALIGGGIMSATLASMLGELAPDWRVVVLEQADRLATESSDPWNNAGTGHSGFCELNYMPDPDDAAKPVEMARQFLLTRQWWSHLADRGAIKPDSFVHGTPHLSVVFGDDDRSYLQRRHRTMRRSPLFRDLQYSEDRDQIAAWAPLVMAGRADDETVTATRHAAGTDVDFGALTASLLAASGAHVLTGHEVTRIARRDDGVEISGRCDRRDFRVRARHIFVGAGGQALRMLQQAKAREVRGYGVLPVGAAFLRCSDPAVAAQHDGKVYGQAPIGAPPMSVPHLDHRTVDGLDHLMFGPYATFSTKLLKHGRLTDFFATLRPSNLWTVMSAGATNLSLVRFLVSELLASPRRRFRQLQRYYPTAHRDDWELIPAGQRAQLVTPGPRGIGVLQQGTELITTSDGDMSGLLGASPGASTAVPIMVDLLGRCFPDQWAAGWEAALNSAIPGLAVTEWTDEAVAQATASTAQSLGLAAASVGVMSTEALG</sequence>
<comment type="similarity">
    <text evidence="8">Belongs to the MQO family.</text>
</comment>
<feature type="transmembrane region" description="Helical" evidence="9">
    <location>
        <begin position="21"/>
        <end position="41"/>
    </location>
</feature>
<keyword evidence="9" id="KW-0472">Membrane</keyword>
<reference evidence="10 11" key="2">
    <citation type="journal article" date="2017" name="Int. J. Syst. Evol. Microbiol.">
        <title>Gordonia phthalatica sp. nov., a di-n-butyl phthalate-degrading bacterium isolated from activated sludge.</title>
        <authorList>
            <person name="Jin D."/>
            <person name="Kong X."/>
            <person name="Jia M."/>
            <person name="Yu X."/>
            <person name="Wang X."/>
            <person name="Zhuang X."/>
            <person name="Deng Y."/>
            <person name="Bai Z."/>
        </authorList>
    </citation>
    <scope>NUCLEOTIDE SEQUENCE [LARGE SCALE GENOMIC DNA]</scope>
    <source>
        <strain evidence="10 11">QH-11</strain>
    </source>
</reference>
<evidence type="ECO:0000256" key="3">
    <source>
        <dbReference type="ARBA" id="ARBA00005012"/>
    </source>
</evidence>
<dbReference type="Pfam" id="PF06039">
    <property type="entry name" value="Mqo"/>
    <property type="match status" value="1"/>
</dbReference>
<keyword evidence="9" id="KW-0812">Transmembrane</keyword>
<dbReference type="GO" id="GO:0047545">
    <property type="term" value="F:(S)-2-hydroxyglutarate dehydrogenase activity"/>
    <property type="evidence" value="ECO:0007669"/>
    <property type="project" value="TreeGrafter"/>
</dbReference>
<dbReference type="Gene3D" id="3.30.9.10">
    <property type="entry name" value="D-Amino Acid Oxidase, subunit A, domain 2"/>
    <property type="match status" value="1"/>
</dbReference>
<dbReference type="STRING" id="1136941.ACH46_11265"/>
<evidence type="ECO:0000256" key="6">
    <source>
        <dbReference type="ARBA" id="ARBA00022827"/>
    </source>
</evidence>
<dbReference type="PANTHER" id="PTHR43104:SF2">
    <property type="entry name" value="L-2-HYDROXYGLUTARATE DEHYDROGENASE, MITOCHONDRIAL"/>
    <property type="match status" value="1"/>
</dbReference>
<dbReference type="SUPFAM" id="SSF51905">
    <property type="entry name" value="FAD/NAD(P)-binding domain"/>
    <property type="match status" value="1"/>
</dbReference>
<comment type="pathway">
    <text evidence="3 8">Carbohydrate metabolism; tricarboxylic acid cycle; oxaloacetate from (S)-malate (quinone route): step 1/1.</text>
</comment>
<comment type="catalytic activity">
    <reaction evidence="1 8">
        <text>(S)-malate + a quinone = a quinol + oxaloacetate</text>
        <dbReference type="Rhea" id="RHEA:46012"/>
        <dbReference type="ChEBI" id="CHEBI:15589"/>
        <dbReference type="ChEBI" id="CHEBI:16452"/>
        <dbReference type="ChEBI" id="CHEBI:24646"/>
        <dbReference type="ChEBI" id="CHEBI:132124"/>
        <dbReference type="EC" id="1.1.5.4"/>
    </reaction>
</comment>
<dbReference type="EMBL" id="CP011853">
    <property type="protein sequence ID" value="ALG86803.1"/>
    <property type="molecule type" value="Genomic_DNA"/>
</dbReference>
<keyword evidence="11" id="KW-1185">Reference proteome</keyword>
<dbReference type="EC" id="1.1.5.4" evidence="8"/>
<evidence type="ECO:0000256" key="2">
    <source>
        <dbReference type="ARBA" id="ARBA00001974"/>
    </source>
</evidence>
<dbReference type="KEGG" id="goq:ACH46_11265"/>
<keyword evidence="4 8" id="KW-0816">Tricarboxylic acid cycle</keyword>
<dbReference type="GO" id="GO:0006099">
    <property type="term" value="P:tricarboxylic acid cycle"/>
    <property type="evidence" value="ECO:0007669"/>
    <property type="project" value="UniProtKB-UniRule"/>
</dbReference>
<gene>
    <name evidence="8" type="primary">mqo</name>
    <name evidence="10" type="ORF">ACH46_11265</name>
</gene>
<evidence type="ECO:0000256" key="7">
    <source>
        <dbReference type="ARBA" id="ARBA00023002"/>
    </source>
</evidence>
<dbReference type="AlphaFoldDB" id="A0A0N9MUC8"/>
<evidence type="ECO:0000256" key="9">
    <source>
        <dbReference type="SAM" id="Phobius"/>
    </source>
</evidence>